<dbReference type="PANTHER" id="PTHR33217">
    <property type="entry name" value="TRANSPOSASE FOR INSERTION SEQUENCE ELEMENT IS1081"/>
    <property type="match status" value="1"/>
</dbReference>
<dbReference type="GO" id="GO:0003677">
    <property type="term" value="F:DNA binding"/>
    <property type="evidence" value="ECO:0007669"/>
    <property type="project" value="UniProtKB-UniRule"/>
</dbReference>
<evidence type="ECO:0000313" key="11">
    <source>
        <dbReference type="Proteomes" id="UP000013101"/>
    </source>
</evidence>
<keyword evidence="6" id="KW-0814">Transposable element</keyword>
<comment type="caution">
    <text evidence="9">The sequence shown here is derived from an EMBL/GenBank/DDBJ whole genome shotgun (WGS) entry which is preliminary data.</text>
</comment>
<comment type="similarity">
    <text evidence="2 6">Belongs to the transposase mutator family.</text>
</comment>
<dbReference type="GO" id="GO:0006313">
    <property type="term" value="P:DNA transposition"/>
    <property type="evidence" value="ECO:0007669"/>
    <property type="project" value="UniProtKB-UniRule"/>
</dbReference>
<dbReference type="EMBL" id="APRS01000023">
    <property type="protein sequence ID" value="ENX04927.1"/>
    <property type="molecule type" value="Genomic_DNA"/>
</dbReference>
<name>N9NQI1_9GAMM</name>
<accession>N9NQI1</accession>
<keyword evidence="10" id="KW-1185">Reference proteome</keyword>
<evidence type="ECO:0000256" key="2">
    <source>
        <dbReference type="ARBA" id="ARBA00010961"/>
    </source>
</evidence>
<accession>N8WVE6</accession>
<evidence type="ECO:0000256" key="7">
    <source>
        <dbReference type="SAM" id="MobiDB-lite"/>
    </source>
</evidence>
<dbReference type="PATRIC" id="fig|1217693.3.peg.3297"/>
<evidence type="ECO:0000256" key="6">
    <source>
        <dbReference type="RuleBase" id="RU365089"/>
    </source>
</evidence>
<reference evidence="8 10" key="2">
    <citation type="submission" date="2013-02" db="EMBL/GenBank/DDBJ databases">
        <title>The Genome Sequence of Acinetobacter sp. NIPH 899.</title>
        <authorList>
            <consortium name="The Broad Institute Genome Sequencing Platform"/>
            <consortium name="The Broad Institute Genome Sequencing Center for Infectious Disease"/>
            <person name="Cerqueira G."/>
            <person name="Feldgarden M."/>
            <person name="Courvalin P."/>
            <person name="Perichon B."/>
            <person name="Grillot-Courvalin C."/>
            <person name="Clermont D."/>
            <person name="Rocha E."/>
            <person name="Yoon E.-J."/>
            <person name="Nemec A."/>
            <person name="Walker B."/>
            <person name="Young S.K."/>
            <person name="Zeng Q."/>
            <person name="Gargeya S."/>
            <person name="Fitzgerald M."/>
            <person name="Haas B."/>
            <person name="Abouelleil A."/>
            <person name="Alvarado L."/>
            <person name="Arachchi H.M."/>
            <person name="Berlin A.M."/>
            <person name="Chapman S.B."/>
            <person name="Dewar J."/>
            <person name="Goldberg J."/>
            <person name="Griggs A."/>
            <person name="Gujja S."/>
            <person name="Hansen M."/>
            <person name="Howarth C."/>
            <person name="Imamovic A."/>
            <person name="Larimer J."/>
            <person name="McCowan C."/>
            <person name="Murphy C."/>
            <person name="Neiman D."/>
            <person name="Pearson M."/>
            <person name="Priest M."/>
            <person name="Roberts A."/>
            <person name="Saif S."/>
            <person name="Shea T."/>
            <person name="Sisk P."/>
            <person name="Sykes S."/>
            <person name="Wortman J."/>
            <person name="Nusbaum C."/>
            <person name="Birren B."/>
        </authorList>
    </citation>
    <scope>NUCLEOTIDE SEQUENCE [LARGE SCALE GENOMIC DNA]</scope>
    <source>
        <strain evidence="8 10">NIPH 899</strain>
    </source>
</reference>
<dbReference type="PATRIC" id="fig|1217710.3.peg.159"/>
<dbReference type="AlphaFoldDB" id="N9NQI1"/>
<comment type="function">
    <text evidence="1 6">Required for the transposition of the insertion element.</text>
</comment>
<gene>
    <name evidence="9" type="ORF">F897_03413</name>
    <name evidence="8" type="ORF">F969_00177</name>
</gene>
<dbReference type="Proteomes" id="UP000013070">
    <property type="component" value="Unassembled WGS sequence"/>
</dbReference>
<keyword evidence="5 6" id="KW-0233">DNA recombination</keyword>
<dbReference type="STRING" id="70346.F897_03413"/>
<sequence>MDEATIKSMAAELAKGLKTPEDLNQMTAIFKKFMIETALNTELSEHLGYEKHQPKKGSNARNGFSSKTVLTQDGQLALDIPRDRDGSFEPQIIKKYQTRITSMDDQILSLHAKGMKNREIVAFLKKCTMPMYLPPLLVR</sequence>
<keyword evidence="3 6" id="KW-0815">Transposition</keyword>
<evidence type="ECO:0000313" key="8">
    <source>
        <dbReference type="EMBL" id="ENV00864.1"/>
    </source>
</evidence>
<feature type="region of interest" description="Disordered" evidence="7">
    <location>
        <begin position="46"/>
        <end position="67"/>
    </location>
</feature>
<evidence type="ECO:0000256" key="3">
    <source>
        <dbReference type="ARBA" id="ARBA00022578"/>
    </source>
</evidence>
<dbReference type="EMBL" id="APPE01000020">
    <property type="protein sequence ID" value="ENV00864.1"/>
    <property type="molecule type" value="Genomic_DNA"/>
</dbReference>
<evidence type="ECO:0000256" key="4">
    <source>
        <dbReference type="ARBA" id="ARBA00023125"/>
    </source>
</evidence>
<protein>
    <recommendedName>
        <fullName evidence="6">Mutator family transposase</fullName>
    </recommendedName>
</protein>
<organism evidence="9 11">
    <name type="scientific">Acinetobacter variabilis</name>
    <dbReference type="NCBI Taxonomy" id="70346"/>
    <lineage>
        <taxon>Bacteria</taxon>
        <taxon>Pseudomonadati</taxon>
        <taxon>Pseudomonadota</taxon>
        <taxon>Gammaproteobacteria</taxon>
        <taxon>Moraxellales</taxon>
        <taxon>Moraxellaceae</taxon>
        <taxon>Acinetobacter</taxon>
    </lineage>
</organism>
<dbReference type="Proteomes" id="UP000013101">
    <property type="component" value="Unassembled WGS sequence"/>
</dbReference>
<dbReference type="Pfam" id="PF00872">
    <property type="entry name" value="Transposase_mut"/>
    <property type="match status" value="1"/>
</dbReference>
<reference evidence="9 11" key="1">
    <citation type="submission" date="2013-02" db="EMBL/GenBank/DDBJ databases">
        <title>The Genome Sequence of Acinetobacter sp. NIPH 2171.</title>
        <authorList>
            <consortium name="The Broad Institute Genome Sequencing Platform"/>
            <consortium name="The Broad Institute Genome Sequencing Center for Infectious Disease"/>
            <person name="Cerqueira G."/>
            <person name="Feldgarden M."/>
            <person name="Courvalin P."/>
            <person name="Perichon B."/>
            <person name="Grillot-Courvalin C."/>
            <person name="Clermont D."/>
            <person name="Rocha E."/>
            <person name="Yoon E.-J."/>
            <person name="Nemec A."/>
            <person name="Walker B."/>
            <person name="Young S.K."/>
            <person name="Zeng Q."/>
            <person name="Gargeya S."/>
            <person name="Fitzgerald M."/>
            <person name="Haas B."/>
            <person name="Abouelleil A."/>
            <person name="Alvarado L."/>
            <person name="Arachchi H.M."/>
            <person name="Berlin A.M."/>
            <person name="Chapman S.B."/>
            <person name="Dewar J."/>
            <person name="Goldberg J."/>
            <person name="Griggs A."/>
            <person name="Gujja S."/>
            <person name="Hansen M."/>
            <person name="Howarth C."/>
            <person name="Imamovic A."/>
            <person name="Larimer J."/>
            <person name="McCowan C."/>
            <person name="Murphy C."/>
            <person name="Neiman D."/>
            <person name="Pearson M."/>
            <person name="Priest M."/>
            <person name="Roberts A."/>
            <person name="Saif S."/>
            <person name="Shea T."/>
            <person name="Sisk P."/>
            <person name="Sykes S."/>
            <person name="Wortman J."/>
            <person name="Nusbaum C."/>
            <person name="Birren B."/>
        </authorList>
    </citation>
    <scope>NUCLEOTIDE SEQUENCE [LARGE SCALE GENOMIC DNA]</scope>
    <source>
        <strain evidence="9 11">NIPH 2171</strain>
    </source>
</reference>
<keyword evidence="4 6" id="KW-0238">DNA-binding</keyword>
<proteinExistence type="inferred from homology"/>
<evidence type="ECO:0000256" key="5">
    <source>
        <dbReference type="ARBA" id="ARBA00023172"/>
    </source>
</evidence>
<dbReference type="HOGENOM" id="CLU_036805_12_2_6"/>
<dbReference type="PANTHER" id="PTHR33217:SF5">
    <property type="entry name" value="MUTATOR FAMILY TRANSPOSASE"/>
    <property type="match status" value="1"/>
</dbReference>
<dbReference type="GO" id="GO:0004803">
    <property type="term" value="F:transposase activity"/>
    <property type="evidence" value="ECO:0007669"/>
    <property type="project" value="UniProtKB-UniRule"/>
</dbReference>
<dbReference type="InterPro" id="IPR001207">
    <property type="entry name" value="Transposase_mutator"/>
</dbReference>
<evidence type="ECO:0000256" key="1">
    <source>
        <dbReference type="ARBA" id="ARBA00002190"/>
    </source>
</evidence>
<dbReference type="eggNOG" id="COG3328">
    <property type="taxonomic scope" value="Bacteria"/>
</dbReference>
<evidence type="ECO:0000313" key="10">
    <source>
        <dbReference type="Proteomes" id="UP000013070"/>
    </source>
</evidence>
<evidence type="ECO:0000313" key="9">
    <source>
        <dbReference type="EMBL" id="ENX04927.1"/>
    </source>
</evidence>